<reference evidence="8" key="1">
    <citation type="submission" date="2025-08" db="UniProtKB">
        <authorList>
            <consortium name="Ensembl"/>
        </authorList>
    </citation>
    <scope>IDENTIFICATION</scope>
</reference>
<evidence type="ECO:0000313" key="8">
    <source>
        <dbReference type="Ensembl" id="ENSCVAP00000000493.1"/>
    </source>
</evidence>
<dbReference type="InterPro" id="IPR035892">
    <property type="entry name" value="C2_domain_sf"/>
</dbReference>
<evidence type="ECO:0000256" key="4">
    <source>
        <dbReference type="ARBA" id="ARBA00022483"/>
    </source>
</evidence>
<dbReference type="GO" id="GO:0070382">
    <property type="term" value="C:exocytic vesicle"/>
    <property type="evidence" value="ECO:0007669"/>
    <property type="project" value="TreeGrafter"/>
</dbReference>
<dbReference type="PANTHER" id="PTHR45716">
    <property type="entry name" value="BITESIZE, ISOFORM I"/>
    <property type="match status" value="1"/>
</dbReference>
<keyword evidence="5" id="KW-0597">Phosphoprotein</keyword>
<feature type="domain" description="C2" evidence="7">
    <location>
        <begin position="34"/>
        <end position="157"/>
    </location>
</feature>
<evidence type="ECO:0000256" key="2">
    <source>
        <dbReference type="ARBA" id="ARBA00004236"/>
    </source>
</evidence>
<dbReference type="InterPro" id="IPR043567">
    <property type="entry name" value="SYTL1-5_C2B"/>
</dbReference>
<dbReference type="InterPro" id="IPR000008">
    <property type="entry name" value="C2_dom"/>
</dbReference>
<evidence type="ECO:0000313" key="9">
    <source>
        <dbReference type="Proteomes" id="UP000265020"/>
    </source>
</evidence>
<dbReference type="AlphaFoldDB" id="A0A3Q2C783"/>
<organism evidence="8 9">
    <name type="scientific">Cyprinodon variegatus</name>
    <name type="common">Sheepshead minnow</name>
    <dbReference type="NCBI Taxonomy" id="28743"/>
    <lineage>
        <taxon>Eukaryota</taxon>
        <taxon>Metazoa</taxon>
        <taxon>Chordata</taxon>
        <taxon>Craniata</taxon>
        <taxon>Vertebrata</taxon>
        <taxon>Euteleostomi</taxon>
        <taxon>Actinopterygii</taxon>
        <taxon>Neopterygii</taxon>
        <taxon>Teleostei</taxon>
        <taxon>Neoteleostei</taxon>
        <taxon>Acanthomorphata</taxon>
        <taxon>Ovalentaria</taxon>
        <taxon>Atherinomorphae</taxon>
        <taxon>Cyprinodontiformes</taxon>
        <taxon>Cyprinodontidae</taxon>
        <taxon>Cyprinodon</taxon>
    </lineage>
</organism>
<dbReference type="Proteomes" id="UP000265020">
    <property type="component" value="Unassembled WGS sequence"/>
</dbReference>
<evidence type="ECO:0000256" key="6">
    <source>
        <dbReference type="ARBA" id="ARBA00022737"/>
    </source>
</evidence>
<dbReference type="STRING" id="28743.ENSCVAP00000000493"/>
<protein>
    <submittedName>
        <fullName evidence="8">Synaptotagmin-like protein 2</fullName>
    </submittedName>
</protein>
<evidence type="ECO:0000256" key="3">
    <source>
        <dbReference type="ARBA" id="ARBA00022475"/>
    </source>
</evidence>
<accession>A0A3Q2C783</accession>
<dbReference type="PANTHER" id="PTHR45716:SF5">
    <property type="entry name" value="SYNAPTOTAGMIN-LIKE PROTEIN 2"/>
    <property type="match status" value="1"/>
</dbReference>
<sequence length="327" mass="37148">GAAQTPTYRRCAVTGNPQQQLSSRSSIYPLDTEVQGSIQFAVNYIQKLEEFQVFVVNCRGLAIAETKKNLSDPYVKCYLAPDKTRLGKKKTTVKKRTLNPTYNEVLKFKIPLEELKKQTLIVSVWHNDLFGRNSFLGDVDLNLSEWDFKNAEINEYKLKAKVIISVHIQCKLVSSIGKGISTTEAGELLIWVKDCKDLPQVRRVIINPFVKCTVLPDTSRKSQQKTRVVKRTANPLFNHTMVYDGFQSEDLRQACVEITVWDRDRLHNHFIGGVRLGPGTGKSYGVDVAWMDSTTTEVNLWNKMLHSNGEWVEDVLPLRMLVMAKGL</sequence>
<proteinExistence type="predicted"/>
<reference evidence="8" key="2">
    <citation type="submission" date="2025-09" db="UniProtKB">
        <authorList>
            <consortium name="Ensembl"/>
        </authorList>
    </citation>
    <scope>IDENTIFICATION</scope>
</reference>
<evidence type="ECO:0000256" key="5">
    <source>
        <dbReference type="ARBA" id="ARBA00022553"/>
    </source>
</evidence>
<comment type="subcellular location">
    <subcellularLocation>
        <location evidence="2">Cell membrane</location>
    </subcellularLocation>
    <subcellularLocation>
        <location evidence="1">Endomembrane system</location>
        <topology evidence="1">Peripheral membrane protein</topology>
    </subcellularLocation>
</comment>
<dbReference type="GeneTree" id="ENSGT00940000155843"/>
<dbReference type="Ensembl" id="ENSCVAT00000014961.1">
    <property type="protein sequence ID" value="ENSCVAP00000000493.1"/>
    <property type="gene ID" value="ENSCVAG00000001431.1"/>
</dbReference>
<name>A0A3Q2C783_CYPVA</name>
<dbReference type="PRINTS" id="PR00399">
    <property type="entry name" value="SYNAPTOTAGMN"/>
</dbReference>
<keyword evidence="3" id="KW-1003">Cell membrane</keyword>
<dbReference type="CDD" id="cd04020">
    <property type="entry name" value="C2B_SLP_1-2-3-4"/>
    <property type="match status" value="1"/>
</dbReference>
<evidence type="ECO:0000259" key="7">
    <source>
        <dbReference type="PROSITE" id="PS50004"/>
    </source>
</evidence>
<evidence type="ECO:0000256" key="1">
    <source>
        <dbReference type="ARBA" id="ARBA00004184"/>
    </source>
</evidence>
<dbReference type="OMA" id="VEVSWMD"/>
<dbReference type="GO" id="GO:0042043">
    <property type="term" value="F:neurexin family protein binding"/>
    <property type="evidence" value="ECO:0007669"/>
    <property type="project" value="TreeGrafter"/>
</dbReference>
<dbReference type="FunFam" id="2.60.40.150:FF:000108">
    <property type="entry name" value="Synaptotagmin like 1"/>
    <property type="match status" value="1"/>
</dbReference>
<dbReference type="SUPFAM" id="SSF49562">
    <property type="entry name" value="C2 domain (Calcium/lipid-binding domain, CaLB)"/>
    <property type="match status" value="2"/>
</dbReference>
<keyword evidence="6" id="KW-0677">Repeat</keyword>
<keyword evidence="4" id="KW-0268">Exocytosis</keyword>
<dbReference type="PRINTS" id="PR00360">
    <property type="entry name" value="C2DOMAIN"/>
</dbReference>
<dbReference type="InterPro" id="IPR001565">
    <property type="entry name" value="Synaptotagmin"/>
</dbReference>
<dbReference type="GO" id="GO:0005886">
    <property type="term" value="C:plasma membrane"/>
    <property type="evidence" value="ECO:0007669"/>
    <property type="project" value="UniProtKB-SubCell"/>
</dbReference>
<dbReference type="PROSITE" id="PS50004">
    <property type="entry name" value="C2"/>
    <property type="match status" value="2"/>
</dbReference>
<keyword evidence="3" id="KW-0472">Membrane</keyword>
<feature type="domain" description="C2" evidence="7">
    <location>
        <begin position="168"/>
        <end position="291"/>
    </location>
</feature>
<dbReference type="GO" id="GO:0006887">
    <property type="term" value="P:exocytosis"/>
    <property type="evidence" value="ECO:0007669"/>
    <property type="project" value="UniProtKB-KW"/>
</dbReference>
<keyword evidence="9" id="KW-1185">Reference proteome</keyword>
<dbReference type="Pfam" id="PF00168">
    <property type="entry name" value="C2"/>
    <property type="match status" value="2"/>
</dbReference>
<dbReference type="SMART" id="SM00239">
    <property type="entry name" value="C2"/>
    <property type="match status" value="2"/>
</dbReference>
<dbReference type="Gene3D" id="2.60.40.150">
    <property type="entry name" value="C2 domain"/>
    <property type="match status" value="2"/>
</dbReference>